<feature type="region of interest" description="Disordered" evidence="1">
    <location>
        <begin position="1"/>
        <end position="42"/>
    </location>
</feature>
<reference evidence="2 3" key="1">
    <citation type="submission" date="2021-03" db="EMBL/GenBank/DDBJ databases">
        <title>Genomic Encyclopedia of Type Strains, Phase IV (KMG-IV): sequencing the most valuable type-strain genomes for metagenomic binning, comparative biology and taxonomic classification.</title>
        <authorList>
            <person name="Goeker M."/>
        </authorList>
    </citation>
    <scope>NUCLEOTIDE SEQUENCE [LARGE SCALE GENOMIC DNA]</scope>
    <source>
        <strain evidence="2 3">DSM 26048</strain>
    </source>
</reference>
<accession>A0ABS4IR60</accession>
<evidence type="ECO:0000256" key="1">
    <source>
        <dbReference type="SAM" id="MobiDB-lite"/>
    </source>
</evidence>
<evidence type="ECO:0000313" key="2">
    <source>
        <dbReference type="EMBL" id="MBP1990052.1"/>
    </source>
</evidence>
<name>A0ABS4IR60_9BACL</name>
<dbReference type="RefSeq" id="WP_209970809.1">
    <property type="nucleotide sequence ID" value="NZ_JAGGLB010000003.1"/>
</dbReference>
<gene>
    <name evidence="2" type="ORF">J2Z66_001650</name>
</gene>
<keyword evidence="3" id="KW-1185">Reference proteome</keyword>
<sequence length="104" mass="11196">MIVASGGSPPSAEMSMCALVGRSSSTAPDPTRKSPPTRRKTLAGCPFELGVRAIVAKEREGMWVEERKRPPLKICFYSLIYTIQGNKSLTAAGAHIPSLRNAHT</sequence>
<proteinExistence type="predicted"/>
<dbReference type="Proteomes" id="UP001519287">
    <property type="component" value="Unassembled WGS sequence"/>
</dbReference>
<organism evidence="2 3">
    <name type="scientific">Paenibacillus eucommiae</name>
    <dbReference type="NCBI Taxonomy" id="1355755"/>
    <lineage>
        <taxon>Bacteria</taxon>
        <taxon>Bacillati</taxon>
        <taxon>Bacillota</taxon>
        <taxon>Bacilli</taxon>
        <taxon>Bacillales</taxon>
        <taxon>Paenibacillaceae</taxon>
        <taxon>Paenibacillus</taxon>
    </lineage>
</organism>
<protein>
    <submittedName>
        <fullName evidence="2">Uncharacterized protein</fullName>
    </submittedName>
</protein>
<comment type="caution">
    <text evidence="2">The sequence shown here is derived from an EMBL/GenBank/DDBJ whole genome shotgun (WGS) entry which is preliminary data.</text>
</comment>
<dbReference type="EMBL" id="JAGGLB010000003">
    <property type="protein sequence ID" value="MBP1990052.1"/>
    <property type="molecule type" value="Genomic_DNA"/>
</dbReference>
<evidence type="ECO:0000313" key="3">
    <source>
        <dbReference type="Proteomes" id="UP001519287"/>
    </source>
</evidence>